<dbReference type="InterPro" id="IPR006059">
    <property type="entry name" value="SBP"/>
</dbReference>
<feature type="signal peptide" evidence="6">
    <location>
        <begin position="1"/>
        <end position="24"/>
    </location>
</feature>
<evidence type="ECO:0000256" key="5">
    <source>
        <dbReference type="ARBA" id="ARBA00022764"/>
    </source>
</evidence>
<comment type="subcellular location">
    <subcellularLocation>
        <location evidence="1">Cell envelope</location>
    </subcellularLocation>
</comment>
<dbReference type="PANTHER" id="PTHR43649:SF31">
    <property type="entry name" value="SN-GLYCEROL-3-PHOSPHATE-BINDING PERIPLASMIC PROTEIN UGPB"/>
    <property type="match status" value="1"/>
</dbReference>
<organism evidence="7 8">
    <name type="scientific">Candidatus Gemmiger avicola</name>
    <dbReference type="NCBI Taxonomy" id="2838605"/>
    <lineage>
        <taxon>Bacteria</taxon>
        <taxon>Bacillati</taxon>
        <taxon>Bacillota</taxon>
        <taxon>Clostridia</taxon>
        <taxon>Eubacteriales</taxon>
        <taxon>Gemmiger</taxon>
    </lineage>
</organism>
<keyword evidence="4 6" id="KW-0732">Signal</keyword>
<evidence type="ECO:0000256" key="6">
    <source>
        <dbReference type="SAM" id="SignalP"/>
    </source>
</evidence>
<reference evidence="7" key="1">
    <citation type="journal article" date="2021" name="PeerJ">
        <title>Extensive microbial diversity within the chicken gut microbiome revealed by metagenomics and culture.</title>
        <authorList>
            <person name="Gilroy R."/>
            <person name="Ravi A."/>
            <person name="Getino M."/>
            <person name="Pursley I."/>
            <person name="Horton D.L."/>
            <person name="Alikhan N.F."/>
            <person name="Baker D."/>
            <person name="Gharbi K."/>
            <person name="Hall N."/>
            <person name="Watson M."/>
            <person name="Adriaenssens E.M."/>
            <person name="Foster-Nyarko E."/>
            <person name="Jarju S."/>
            <person name="Secka A."/>
            <person name="Antonio M."/>
            <person name="Oren A."/>
            <person name="Chaudhuri R.R."/>
            <person name="La Ragione R."/>
            <person name="Hildebrand F."/>
            <person name="Pallen M.J."/>
        </authorList>
    </citation>
    <scope>NUCLEOTIDE SEQUENCE</scope>
    <source>
        <strain evidence="7">ChiBcec8-13705</strain>
    </source>
</reference>
<evidence type="ECO:0000313" key="7">
    <source>
        <dbReference type="EMBL" id="HJB41908.1"/>
    </source>
</evidence>
<sequence length="435" mass="46851">MKLKQVTALGLAAALGLTALTACGGSGSSTASSETASAAASSEATSASAAADASTGIEPCEVTFWHAMTGQQETTLTELADQFNAENEYGITVTLVNQGSYDDLSTKLTANAAAGTLPDMAQTYNSWLMPYLDMVVPLDDFIASDFDNYDDILQSYRDENTIFGFTSGLPFNKSTYVYFYNKTMFDELGLEAPTTWEDLVTIGETFMNEKNMVSLGYDDMAGMLEASLRQNGAEYVNEEGAQFDNEAGLETVQFIMDMYNNGYARLVGEDGYFSGPFSNQLIAAYVGSCTGVSYITHDGWELGVAPLPGNTANAANTAGTNINMFSTDENQQKATWEFMKFLTSTEATTKWAMETGYLPVRQSALDSDTYQEFMATDPTATACYAQSDAFFSSPTFEGSYDIQSAVNTTLEEVILAKNDAQTALDSLVSAINNAL</sequence>
<feature type="chain" id="PRO_5039411633" evidence="6">
    <location>
        <begin position="25"/>
        <end position="435"/>
    </location>
</feature>
<accession>A0A9D2M6R8</accession>
<dbReference type="PROSITE" id="PS01037">
    <property type="entry name" value="SBP_BACTERIAL_1"/>
    <property type="match status" value="1"/>
</dbReference>
<dbReference type="GO" id="GO:0055085">
    <property type="term" value="P:transmembrane transport"/>
    <property type="evidence" value="ECO:0007669"/>
    <property type="project" value="InterPro"/>
</dbReference>
<keyword evidence="5" id="KW-0574">Periplasm</keyword>
<proteinExistence type="inferred from homology"/>
<evidence type="ECO:0000256" key="2">
    <source>
        <dbReference type="ARBA" id="ARBA00008520"/>
    </source>
</evidence>
<protein>
    <submittedName>
        <fullName evidence="7">ABC transporter substrate-binding protein</fullName>
    </submittedName>
</protein>
<dbReference type="Proteomes" id="UP000886803">
    <property type="component" value="Unassembled WGS sequence"/>
</dbReference>
<dbReference type="EMBL" id="DWYG01000083">
    <property type="protein sequence ID" value="HJB41908.1"/>
    <property type="molecule type" value="Genomic_DNA"/>
</dbReference>
<evidence type="ECO:0000256" key="4">
    <source>
        <dbReference type="ARBA" id="ARBA00022729"/>
    </source>
</evidence>
<keyword evidence="3" id="KW-0813">Transport</keyword>
<dbReference type="SUPFAM" id="SSF53850">
    <property type="entry name" value="Periplasmic binding protein-like II"/>
    <property type="match status" value="1"/>
</dbReference>
<dbReference type="AlphaFoldDB" id="A0A9D2M6R8"/>
<evidence type="ECO:0000256" key="3">
    <source>
        <dbReference type="ARBA" id="ARBA00022448"/>
    </source>
</evidence>
<dbReference type="InterPro" id="IPR050490">
    <property type="entry name" value="Bact_solute-bd_prot1"/>
</dbReference>
<dbReference type="CDD" id="cd14748">
    <property type="entry name" value="PBP2_UgpB"/>
    <property type="match status" value="1"/>
</dbReference>
<reference evidence="7" key="2">
    <citation type="submission" date="2021-04" db="EMBL/GenBank/DDBJ databases">
        <authorList>
            <person name="Gilroy R."/>
        </authorList>
    </citation>
    <scope>NUCLEOTIDE SEQUENCE</scope>
    <source>
        <strain evidence="7">ChiBcec8-13705</strain>
    </source>
</reference>
<dbReference type="Gene3D" id="3.40.190.10">
    <property type="entry name" value="Periplasmic binding protein-like II"/>
    <property type="match status" value="2"/>
</dbReference>
<dbReference type="PROSITE" id="PS51257">
    <property type="entry name" value="PROKAR_LIPOPROTEIN"/>
    <property type="match status" value="1"/>
</dbReference>
<dbReference type="PANTHER" id="PTHR43649">
    <property type="entry name" value="ARABINOSE-BINDING PROTEIN-RELATED"/>
    <property type="match status" value="1"/>
</dbReference>
<gene>
    <name evidence="7" type="ORF">H9945_05350</name>
</gene>
<dbReference type="Pfam" id="PF13416">
    <property type="entry name" value="SBP_bac_8"/>
    <property type="match status" value="1"/>
</dbReference>
<dbReference type="GO" id="GO:0030313">
    <property type="term" value="C:cell envelope"/>
    <property type="evidence" value="ECO:0007669"/>
    <property type="project" value="UniProtKB-SubCell"/>
</dbReference>
<comment type="similarity">
    <text evidence="2">Belongs to the bacterial solute-binding protein 1 family.</text>
</comment>
<comment type="caution">
    <text evidence="7">The sequence shown here is derived from an EMBL/GenBank/DDBJ whole genome shotgun (WGS) entry which is preliminary data.</text>
</comment>
<evidence type="ECO:0000256" key="1">
    <source>
        <dbReference type="ARBA" id="ARBA00004196"/>
    </source>
</evidence>
<evidence type="ECO:0000313" key="8">
    <source>
        <dbReference type="Proteomes" id="UP000886803"/>
    </source>
</evidence>
<dbReference type="InterPro" id="IPR006061">
    <property type="entry name" value="SBP_1_CS"/>
</dbReference>
<name>A0A9D2M6R8_9FIRM</name>